<name>A0A8H6QUX6_9EURO</name>
<evidence type="ECO:0000259" key="4">
    <source>
        <dbReference type="Pfam" id="PF00891"/>
    </source>
</evidence>
<evidence type="ECO:0000256" key="2">
    <source>
        <dbReference type="ARBA" id="ARBA00022679"/>
    </source>
</evidence>
<dbReference type="PROSITE" id="PS51683">
    <property type="entry name" value="SAM_OMT_II"/>
    <property type="match status" value="1"/>
</dbReference>
<dbReference type="GO" id="GO:0044550">
    <property type="term" value="P:secondary metabolite biosynthetic process"/>
    <property type="evidence" value="ECO:0007669"/>
    <property type="project" value="UniProtKB-ARBA"/>
</dbReference>
<evidence type="ECO:0000313" key="5">
    <source>
        <dbReference type="EMBL" id="KAF7179754.1"/>
    </source>
</evidence>
<dbReference type="Gene3D" id="3.40.50.150">
    <property type="entry name" value="Vaccinia Virus protein VP39"/>
    <property type="match status" value="1"/>
</dbReference>
<dbReference type="PANTHER" id="PTHR43712">
    <property type="entry name" value="PUTATIVE (AFU_ORTHOLOGUE AFUA_4G14580)-RELATED"/>
    <property type="match status" value="1"/>
</dbReference>
<feature type="domain" description="O-methyltransferase C-terminal" evidence="4">
    <location>
        <begin position="28"/>
        <end position="174"/>
    </location>
</feature>
<dbReference type="EMBL" id="JACBAG010001855">
    <property type="protein sequence ID" value="KAF7179754.1"/>
    <property type="molecule type" value="Genomic_DNA"/>
</dbReference>
<dbReference type="PANTHER" id="PTHR43712:SF17">
    <property type="entry name" value="O-METHYLTRANSFERASE"/>
    <property type="match status" value="1"/>
</dbReference>
<keyword evidence="3" id="KW-0949">S-adenosyl-L-methionine</keyword>
<dbReference type="InterPro" id="IPR029063">
    <property type="entry name" value="SAM-dependent_MTases_sf"/>
</dbReference>
<accession>A0A8H6QUX6</accession>
<dbReference type="GO" id="GO:0008171">
    <property type="term" value="F:O-methyltransferase activity"/>
    <property type="evidence" value="ECO:0007669"/>
    <property type="project" value="InterPro"/>
</dbReference>
<dbReference type="GO" id="GO:0032259">
    <property type="term" value="P:methylation"/>
    <property type="evidence" value="ECO:0007669"/>
    <property type="project" value="UniProtKB-KW"/>
</dbReference>
<dbReference type="InterPro" id="IPR001077">
    <property type="entry name" value="COMT_C"/>
</dbReference>
<dbReference type="Pfam" id="PF00891">
    <property type="entry name" value="Methyltransf_2"/>
    <property type="match status" value="1"/>
</dbReference>
<organism evidence="5 6">
    <name type="scientific">Aspergillus felis</name>
    <dbReference type="NCBI Taxonomy" id="1287682"/>
    <lineage>
        <taxon>Eukaryota</taxon>
        <taxon>Fungi</taxon>
        <taxon>Dikarya</taxon>
        <taxon>Ascomycota</taxon>
        <taxon>Pezizomycotina</taxon>
        <taxon>Eurotiomycetes</taxon>
        <taxon>Eurotiomycetidae</taxon>
        <taxon>Eurotiales</taxon>
        <taxon>Aspergillaceae</taxon>
        <taxon>Aspergillus</taxon>
        <taxon>Aspergillus subgen. Fumigati</taxon>
    </lineage>
</organism>
<dbReference type="SUPFAM" id="SSF53335">
    <property type="entry name" value="S-adenosyl-L-methionine-dependent methyltransferases"/>
    <property type="match status" value="1"/>
</dbReference>
<sequence length="195" mass="21945">MGGVMANQAGMLDIYPYDDLRDAQPDNSTTPLLVDVGGNIGHDMEKFCQHHPEVASRLVLQDRPDVVRLSKCRKEVKVMAHDFFTPQPVKGARAYYLHGVIHDWSDEPARQILSHLRDAMTRGYSKLLVHDHVLPANHPHPQATAYDLTMMVKVSAFERTESMWNDLLGSVGFRVIKIWSSPLATQSVIEAELCD</sequence>
<dbReference type="InterPro" id="IPR016461">
    <property type="entry name" value="COMT-like"/>
</dbReference>
<comment type="caution">
    <text evidence="5">The sequence shown here is derived from an EMBL/GenBank/DDBJ whole genome shotgun (WGS) entry which is preliminary data.</text>
</comment>
<evidence type="ECO:0000313" key="6">
    <source>
        <dbReference type="Proteomes" id="UP000641853"/>
    </source>
</evidence>
<keyword evidence="1" id="KW-0489">Methyltransferase</keyword>
<proteinExistence type="predicted"/>
<evidence type="ECO:0000256" key="3">
    <source>
        <dbReference type="ARBA" id="ARBA00022691"/>
    </source>
</evidence>
<gene>
    <name evidence="5" type="ORF">CNMCM7691_008804</name>
</gene>
<keyword evidence="2" id="KW-0808">Transferase</keyword>
<evidence type="ECO:0000256" key="1">
    <source>
        <dbReference type="ARBA" id="ARBA00022603"/>
    </source>
</evidence>
<dbReference type="Proteomes" id="UP000641853">
    <property type="component" value="Unassembled WGS sequence"/>
</dbReference>
<reference evidence="5" key="1">
    <citation type="submission" date="2020-06" db="EMBL/GenBank/DDBJ databases">
        <title>Draft genome sequences of strains closely related to Aspergillus parafelis and Aspergillus hiratsukae.</title>
        <authorList>
            <person name="Dos Santos R.A.C."/>
            <person name="Rivero-Menendez O."/>
            <person name="Steenwyk J.L."/>
            <person name="Mead M.E."/>
            <person name="Goldman G.H."/>
            <person name="Alastruey-Izquierdo A."/>
            <person name="Rokas A."/>
        </authorList>
    </citation>
    <scope>NUCLEOTIDE SEQUENCE</scope>
    <source>
        <strain evidence="5">CNM-CM7691</strain>
    </source>
</reference>
<protein>
    <recommendedName>
        <fullName evidence="4">O-methyltransferase C-terminal domain-containing protein</fullName>
    </recommendedName>
</protein>
<dbReference type="AlphaFoldDB" id="A0A8H6QUX6"/>
<keyword evidence="6" id="KW-1185">Reference proteome</keyword>